<accession>A0AAE1CXR4</accession>
<keyword evidence="3" id="KW-1185">Reference proteome</keyword>
<comment type="caution">
    <text evidence="2">The sequence shown here is derived from an EMBL/GenBank/DDBJ whole genome shotgun (WGS) entry which is preliminary data.</text>
</comment>
<sequence>MLRWNTVFEYVGVIVAGDVGGVSMVCFRMAGLDGGKENQQLKGTAPIGSYLPTFSQRHTQMTRLNLATILKLVTAVLDPEEPRGSLDLQPSSLDDQRPVIRQASSD</sequence>
<dbReference type="Proteomes" id="UP001283361">
    <property type="component" value="Unassembled WGS sequence"/>
</dbReference>
<organism evidence="2 3">
    <name type="scientific">Elysia crispata</name>
    <name type="common">lettuce slug</name>
    <dbReference type="NCBI Taxonomy" id="231223"/>
    <lineage>
        <taxon>Eukaryota</taxon>
        <taxon>Metazoa</taxon>
        <taxon>Spiralia</taxon>
        <taxon>Lophotrochozoa</taxon>
        <taxon>Mollusca</taxon>
        <taxon>Gastropoda</taxon>
        <taxon>Heterobranchia</taxon>
        <taxon>Euthyneura</taxon>
        <taxon>Panpulmonata</taxon>
        <taxon>Sacoglossa</taxon>
        <taxon>Placobranchoidea</taxon>
        <taxon>Plakobranchidae</taxon>
        <taxon>Elysia</taxon>
    </lineage>
</organism>
<evidence type="ECO:0000313" key="2">
    <source>
        <dbReference type="EMBL" id="KAK3742525.1"/>
    </source>
</evidence>
<name>A0AAE1CXR4_9GAST</name>
<protein>
    <submittedName>
        <fullName evidence="2">Uncharacterized protein</fullName>
    </submittedName>
</protein>
<gene>
    <name evidence="2" type="ORF">RRG08_060027</name>
</gene>
<reference evidence="2" key="1">
    <citation type="journal article" date="2023" name="G3 (Bethesda)">
        <title>A reference genome for the long-term kleptoplast-retaining sea slug Elysia crispata morphotype clarki.</title>
        <authorList>
            <person name="Eastman K.E."/>
            <person name="Pendleton A.L."/>
            <person name="Shaikh M.A."/>
            <person name="Suttiyut T."/>
            <person name="Ogas R."/>
            <person name="Tomko P."/>
            <person name="Gavelis G."/>
            <person name="Widhalm J.R."/>
            <person name="Wisecaver J.H."/>
        </authorList>
    </citation>
    <scope>NUCLEOTIDE SEQUENCE</scope>
    <source>
        <strain evidence="2">ECLA1</strain>
    </source>
</reference>
<evidence type="ECO:0000256" key="1">
    <source>
        <dbReference type="SAM" id="MobiDB-lite"/>
    </source>
</evidence>
<feature type="region of interest" description="Disordered" evidence="1">
    <location>
        <begin position="81"/>
        <end position="106"/>
    </location>
</feature>
<dbReference type="EMBL" id="JAWDGP010006349">
    <property type="protein sequence ID" value="KAK3742525.1"/>
    <property type="molecule type" value="Genomic_DNA"/>
</dbReference>
<evidence type="ECO:0000313" key="3">
    <source>
        <dbReference type="Proteomes" id="UP001283361"/>
    </source>
</evidence>
<proteinExistence type="predicted"/>
<dbReference type="AlphaFoldDB" id="A0AAE1CXR4"/>